<evidence type="ECO:0000256" key="4">
    <source>
        <dbReference type="ARBA" id="ARBA00038303"/>
    </source>
</evidence>
<dbReference type="InterPro" id="IPR003742">
    <property type="entry name" value="RlmH-like"/>
</dbReference>
<dbReference type="InterPro" id="IPR029028">
    <property type="entry name" value="Alpha/beta_knot_MTases"/>
</dbReference>
<proteinExistence type="inferred from homology"/>
<evidence type="ECO:0000256" key="5">
    <source>
        <dbReference type="HAMAP-Rule" id="MF_00658"/>
    </source>
</evidence>
<dbReference type="HAMAP" id="MF_00658">
    <property type="entry name" value="23SrRNA_methyltr_H"/>
    <property type="match status" value="1"/>
</dbReference>
<dbReference type="Gene3D" id="3.40.1280.10">
    <property type="match status" value="1"/>
</dbReference>
<dbReference type="PANTHER" id="PTHR33603:SF1">
    <property type="entry name" value="RIBOSOMAL RNA LARGE SUBUNIT METHYLTRANSFERASE H"/>
    <property type="match status" value="1"/>
</dbReference>
<dbReference type="STRING" id="649638.Trad_0035"/>
<dbReference type="HOGENOM" id="CLU_100552_1_0_0"/>
<reference evidence="6 7" key="2">
    <citation type="journal article" date="2011" name="Stand. Genomic Sci.">
        <title>Complete genome sequence of Truepera radiovictrix type strain (RQ-24).</title>
        <authorList>
            <person name="Ivanova N."/>
            <person name="Rohde C."/>
            <person name="Munk C."/>
            <person name="Nolan M."/>
            <person name="Lucas S."/>
            <person name="Del Rio T.G."/>
            <person name="Tice H."/>
            <person name="Deshpande S."/>
            <person name="Cheng J.F."/>
            <person name="Tapia R."/>
            <person name="Han C."/>
            <person name="Goodwin L."/>
            <person name="Pitluck S."/>
            <person name="Liolios K."/>
            <person name="Mavromatis K."/>
            <person name="Mikhailova N."/>
            <person name="Pati A."/>
            <person name="Chen A."/>
            <person name="Palaniappan K."/>
            <person name="Land M."/>
            <person name="Hauser L."/>
            <person name="Chang Y.J."/>
            <person name="Jeffries C.D."/>
            <person name="Brambilla E."/>
            <person name="Rohde M."/>
            <person name="Goker M."/>
            <person name="Tindall B.J."/>
            <person name="Woyke T."/>
            <person name="Bristow J."/>
            <person name="Eisen J.A."/>
            <person name="Markowitz V."/>
            <person name="Hugenholtz P."/>
            <person name="Kyrpides N.C."/>
            <person name="Klenk H.P."/>
            <person name="Lapidus A."/>
        </authorList>
    </citation>
    <scope>NUCLEOTIDE SEQUENCE [LARGE SCALE GENOMIC DNA]</scope>
    <source>
        <strain evidence="7">DSM 17093 / CIP 108686 / LMG 22925 / RQ-24</strain>
    </source>
</reference>
<comment type="subcellular location">
    <subcellularLocation>
        <location evidence="5">Cytoplasm</location>
    </subcellularLocation>
</comment>
<dbReference type="CDD" id="cd18081">
    <property type="entry name" value="RlmH-like"/>
    <property type="match status" value="1"/>
</dbReference>
<keyword evidence="3 5" id="KW-0949">S-adenosyl-L-methionine</keyword>
<feature type="binding site" evidence="5">
    <location>
        <begin position="119"/>
        <end position="124"/>
    </location>
    <ligand>
        <name>S-adenosyl-L-methionine</name>
        <dbReference type="ChEBI" id="CHEBI:59789"/>
    </ligand>
</feature>
<evidence type="ECO:0000313" key="6">
    <source>
        <dbReference type="EMBL" id="ADI13178.1"/>
    </source>
</evidence>
<feature type="binding site" evidence="5">
    <location>
        <position position="68"/>
    </location>
    <ligand>
        <name>S-adenosyl-L-methionine</name>
        <dbReference type="ChEBI" id="CHEBI:59789"/>
    </ligand>
</feature>
<dbReference type="EC" id="2.1.1.177" evidence="5"/>
<dbReference type="Proteomes" id="UP000000379">
    <property type="component" value="Chromosome"/>
</dbReference>
<reference evidence="7" key="1">
    <citation type="submission" date="2010-05" db="EMBL/GenBank/DDBJ databases">
        <title>The complete genome of Truepera radiovictris DSM 17093.</title>
        <authorList>
            <consortium name="US DOE Joint Genome Institute (JGI-PGF)"/>
            <person name="Lucas S."/>
            <person name="Copeland A."/>
            <person name="Lapidus A."/>
            <person name="Glavina del Rio T."/>
            <person name="Dalin E."/>
            <person name="Tice H."/>
            <person name="Bruce D."/>
            <person name="Goodwin L."/>
            <person name="Pitluck S."/>
            <person name="Kyrpides N."/>
            <person name="Mavromatis K."/>
            <person name="Ovchinnikova G."/>
            <person name="Munk A.C."/>
            <person name="Detter J.C."/>
            <person name="Han C."/>
            <person name="Tapia R."/>
            <person name="Land M."/>
            <person name="Hauser L."/>
            <person name="Markowitz V."/>
            <person name="Cheng J.-F."/>
            <person name="Hugenholtz P."/>
            <person name="Woyke T."/>
            <person name="Wu D."/>
            <person name="Tindall B."/>
            <person name="Pomrenke H.G."/>
            <person name="Brambilla E."/>
            <person name="Klenk H.-P."/>
            <person name="Eisen J.A."/>
        </authorList>
    </citation>
    <scope>NUCLEOTIDE SEQUENCE [LARGE SCALE GENOMIC DNA]</scope>
    <source>
        <strain evidence="7">DSM 17093 / CIP 108686 / LMG 22925 / RQ-24</strain>
    </source>
</reference>
<dbReference type="GO" id="GO:0070038">
    <property type="term" value="F:rRNA (pseudouridine-N3-)-methyltransferase activity"/>
    <property type="evidence" value="ECO:0007669"/>
    <property type="project" value="UniProtKB-UniRule"/>
</dbReference>
<comment type="function">
    <text evidence="5">Specifically methylates the pseudouridine at position 1915 (m3Psi1915) in 23S rRNA.</text>
</comment>
<comment type="similarity">
    <text evidence="4 5">Belongs to the RNA methyltransferase RlmH family.</text>
</comment>
<evidence type="ECO:0000256" key="1">
    <source>
        <dbReference type="ARBA" id="ARBA00022603"/>
    </source>
</evidence>
<organism evidence="6 7">
    <name type="scientific">Truepera radiovictrix (strain DSM 17093 / CIP 108686 / LMG 22925 / RQ-24)</name>
    <dbReference type="NCBI Taxonomy" id="649638"/>
    <lineage>
        <taxon>Bacteria</taxon>
        <taxon>Thermotogati</taxon>
        <taxon>Deinococcota</taxon>
        <taxon>Deinococci</taxon>
        <taxon>Trueperales</taxon>
        <taxon>Trueperaceae</taxon>
        <taxon>Truepera</taxon>
    </lineage>
</organism>
<protein>
    <recommendedName>
        <fullName evidence="5">Ribosomal RNA large subunit methyltransferase H</fullName>
        <ecNumber evidence="5">2.1.1.177</ecNumber>
    </recommendedName>
    <alternativeName>
        <fullName evidence="5">23S rRNA (pseudouridine1915-N3)-methyltransferase</fullName>
    </alternativeName>
    <alternativeName>
        <fullName evidence="5">23S rRNA m3Psi1915 methyltransferase</fullName>
    </alternativeName>
    <alternativeName>
        <fullName evidence="5">rRNA (pseudouridine-N3-)-methyltransferase RlmH</fullName>
    </alternativeName>
</protein>
<dbReference type="InterPro" id="IPR029026">
    <property type="entry name" value="tRNA_m1G_MTases_N"/>
</dbReference>
<dbReference type="SUPFAM" id="SSF75217">
    <property type="entry name" value="alpha/beta knot"/>
    <property type="match status" value="1"/>
</dbReference>
<keyword evidence="2 5" id="KW-0808">Transferase</keyword>
<gene>
    <name evidence="5" type="primary">rlmH</name>
    <name evidence="6" type="ordered locus">Trad_0035</name>
</gene>
<dbReference type="GO" id="GO:0005737">
    <property type="term" value="C:cytoplasm"/>
    <property type="evidence" value="ECO:0007669"/>
    <property type="project" value="UniProtKB-SubCell"/>
</dbReference>
<dbReference type="PANTHER" id="PTHR33603">
    <property type="entry name" value="METHYLTRANSFERASE"/>
    <property type="match status" value="1"/>
</dbReference>
<comment type="subunit">
    <text evidence="5">Homodimer.</text>
</comment>
<sequence>MKYRVVAIGRLKRGFYAEGCAHYAARLKAYAPLELLELKEGRGQDLESVKQQEGEALLGAARGYLIALDERAQQRRSEALAERVTALETRGVSQVSLLIGGAAGLSELVREAAGELWSLSALTLPHELARLVLLEQLYRLETIRAGHPYHRA</sequence>
<keyword evidence="7" id="KW-1185">Reference proteome</keyword>
<accession>D7CWT7</accession>
<keyword evidence="5" id="KW-0698">rRNA processing</keyword>
<evidence type="ECO:0000256" key="2">
    <source>
        <dbReference type="ARBA" id="ARBA00022679"/>
    </source>
</evidence>
<evidence type="ECO:0000256" key="3">
    <source>
        <dbReference type="ARBA" id="ARBA00022691"/>
    </source>
</evidence>
<comment type="catalytic activity">
    <reaction evidence="5">
        <text>pseudouridine(1915) in 23S rRNA + S-adenosyl-L-methionine = N(3)-methylpseudouridine(1915) in 23S rRNA + S-adenosyl-L-homocysteine + H(+)</text>
        <dbReference type="Rhea" id="RHEA:42752"/>
        <dbReference type="Rhea" id="RHEA-COMP:10221"/>
        <dbReference type="Rhea" id="RHEA-COMP:10222"/>
        <dbReference type="ChEBI" id="CHEBI:15378"/>
        <dbReference type="ChEBI" id="CHEBI:57856"/>
        <dbReference type="ChEBI" id="CHEBI:59789"/>
        <dbReference type="ChEBI" id="CHEBI:65314"/>
        <dbReference type="ChEBI" id="CHEBI:74486"/>
        <dbReference type="EC" id="2.1.1.177"/>
    </reaction>
</comment>
<dbReference type="KEGG" id="tra:Trad_0035"/>
<dbReference type="EMBL" id="CP002049">
    <property type="protein sequence ID" value="ADI13178.1"/>
    <property type="molecule type" value="Genomic_DNA"/>
</dbReference>
<dbReference type="eggNOG" id="COG1576">
    <property type="taxonomic scope" value="Bacteria"/>
</dbReference>
<keyword evidence="5" id="KW-0963">Cytoplasm</keyword>
<dbReference type="Pfam" id="PF02590">
    <property type="entry name" value="SPOUT_MTase"/>
    <property type="match status" value="1"/>
</dbReference>
<name>D7CWT7_TRURR</name>
<dbReference type="PIRSF" id="PIRSF004505">
    <property type="entry name" value="MT_bac"/>
    <property type="match status" value="1"/>
</dbReference>
<evidence type="ECO:0000313" key="7">
    <source>
        <dbReference type="Proteomes" id="UP000000379"/>
    </source>
</evidence>
<dbReference type="AlphaFoldDB" id="D7CWT7"/>
<dbReference type="OrthoDB" id="9806643at2"/>
<dbReference type="RefSeq" id="WP_013176558.1">
    <property type="nucleotide sequence ID" value="NC_014221.1"/>
</dbReference>
<keyword evidence="1 5" id="KW-0489">Methyltransferase</keyword>
<feature type="binding site" evidence="5">
    <location>
        <position position="100"/>
    </location>
    <ligand>
        <name>S-adenosyl-L-methionine</name>
        <dbReference type="ChEBI" id="CHEBI:59789"/>
    </ligand>
</feature>